<dbReference type="InterPro" id="IPR040411">
    <property type="entry name" value="At5g23160-like"/>
</dbReference>
<keyword evidence="2" id="KW-0812">Transmembrane</keyword>
<keyword evidence="4" id="KW-1185">Reference proteome</keyword>
<feature type="transmembrane region" description="Helical" evidence="2">
    <location>
        <begin position="110"/>
        <end position="137"/>
    </location>
</feature>
<dbReference type="AlphaFoldDB" id="A0AAP0CB51"/>
<evidence type="ECO:0000313" key="3">
    <source>
        <dbReference type="EMBL" id="KAK9052008.1"/>
    </source>
</evidence>
<reference evidence="3 4" key="1">
    <citation type="submission" date="2024-04" db="EMBL/GenBank/DDBJ databases">
        <title>The reference genome of an endangered Asteraceae, Deinandra increscens subsp. villosa, native to the Central Coast of California.</title>
        <authorList>
            <person name="Guilliams M."/>
            <person name="Hasenstab-Lehman K."/>
            <person name="Meyer R."/>
            <person name="Mcevoy S."/>
        </authorList>
    </citation>
    <scope>NUCLEOTIDE SEQUENCE [LARGE SCALE GENOMIC DNA]</scope>
    <source>
        <tissue evidence="3">Leaf</tissue>
    </source>
</reference>
<keyword evidence="2" id="KW-0472">Membrane</keyword>
<dbReference type="Proteomes" id="UP001408789">
    <property type="component" value="Unassembled WGS sequence"/>
</dbReference>
<dbReference type="PANTHER" id="PTHR34379:SF6">
    <property type="entry name" value="PROTEIN 3F"/>
    <property type="match status" value="1"/>
</dbReference>
<sequence>MRPPVTETDDHEHYIKLPPTVAGRTSGRRNRDLRQRKRVVAPGKYARQLSELSKSENPVQKGFGSPKAPKITGPVSEPEPHTLKSCSDEEVPVCLNDKTRKSKLESNSGGYMIMVSSLFFTMFFGKLVGIVGTLILVCSLCSHRKNDVPVSENMVVKWSEKGSPEENKKRVIMAGLLERKNHYR</sequence>
<comment type="caution">
    <text evidence="3">The sequence shown here is derived from an EMBL/GenBank/DDBJ whole genome shotgun (WGS) entry which is preliminary data.</text>
</comment>
<evidence type="ECO:0000313" key="4">
    <source>
        <dbReference type="Proteomes" id="UP001408789"/>
    </source>
</evidence>
<keyword evidence="2" id="KW-1133">Transmembrane helix</keyword>
<organism evidence="3 4">
    <name type="scientific">Deinandra increscens subsp. villosa</name>
    <dbReference type="NCBI Taxonomy" id="3103831"/>
    <lineage>
        <taxon>Eukaryota</taxon>
        <taxon>Viridiplantae</taxon>
        <taxon>Streptophyta</taxon>
        <taxon>Embryophyta</taxon>
        <taxon>Tracheophyta</taxon>
        <taxon>Spermatophyta</taxon>
        <taxon>Magnoliopsida</taxon>
        <taxon>eudicotyledons</taxon>
        <taxon>Gunneridae</taxon>
        <taxon>Pentapetalae</taxon>
        <taxon>asterids</taxon>
        <taxon>campanulids</taxon>
        <taxon>Asterales</taxon>
        <taxon>Asteraceae</taxon>
        <taxon>Asteroideae</taxon>
        <taxon>Heliantheae alliance</taxon>
        <taxon>Madieae</taxon>
        <taxon>Madiinae</taxon>
        <taxon>Deinandra</taxon>
    </lineage>
</organism>
<evidence type="ECO:0000256" key="2">
    <source>
        <dbReference type="SAM" id="Phobius"/>
    </source>
</evidence>
<accession>A0AAP0CB51</accession>
<dbReference type="PANTHER" id="PTHR34379">
    <property type="entry name" value="OS07G0553800 PROTEIN"/>
    <property type="match status" value="1"/>
</dbReference>
<name>A0AAP0CB51_9ASTR</name>
<evidence type="ECO:0000256" key="1">
    <source>
        <dbReference type="SAM" id="MobiDB-lite"/>
    </source>
</evidence>
<gene>
    <name evidence="3" type="ORF">SSX86_028636</name>
</gene>
<proteinExistence type="predicted"/>
<feature type="region of interest" description="Disordered" evidence="1">
    <location>
        <begin position="1"/>
        <end position="87"/>
    </location>
</feature>
<protein>
    <submittedName>
        <fullName evidence="3">Uncharacterized protein</fullName>
    </submittedName>
</protein>
<dbReference type="EMBL" id="JBCNJP010000027">
    <property type="protein sequence ID" value="KAK9052008.1"/>
    <property type="molecule type" value="Genomic_DNA"/>
</dbReference>